<evidence type="ECO:0000313" key="1">
    <source>
        <dbReference type="EMBL" id="PNX96845.1"/>
    </source>
</evidence>
<protein>
    <submittedName>
        <fullName evidence="1">Uncharacterized protein</fullName>
    </submittedName>
</protein>
<sequence length="113" mass="13121">MVFQFCFATAATKNTSRYLLLPPLYHCFVFMVKLAYQVHYSFPFEFRAQLSINTMSYNHYASVENYSLPPPGSKSTAKIWAICDDVLDLQERGDEERGEEVREELCRFDQSNG</sequence>
<reference evidence="1 2" key="2">
    <citation type="journal article" date="2017" name="Front. Plant Sci.">
        <title>Gene Classification and Mining of Molecular Markers Useful in Red Clover (Trifolium pratense) Breeding.</title>
        <authorList>
            <person name="Istvanek J."/>
            <person name="Dluhosova J."/>
            <person name="Dluhos P."/>
            <person name="Patkova L."/>
            <person name="Nedelnik J."/>
            <person name="Repkova J."/>
        </authorList>
    </citation>
    <scope>NUCLEOTIDE SEQUENCE [LARGE SCALE GENOMIC DNA]</scope>
    <source>
        <strain evidence="2">cv. Tatra</strain>
        <tissue evidence="1">Young leaves</tissue>
    </source>
</reference>
<dbReference type="EMBL" id="ASHM01014930">
    <property type="protein sequence ID" value="PNX96845.1"/>
    <property type="molecule type" value="Genomic_DNA"/>
</dbReference>
<reference evidence="1 2" key="1">
    <citation type="journal article" date="2014" name="Am. J. Bot.">
        <title>Genome assembly and annotation for red clover (Trifolium pratense; Fabaceae).</title>
        <authorList>
            <person name="Istvanek J."/>
            <person name="Jaros M."/>
            <person name="Krenek A."/>
            <person name="Repkova J."/>
        </authorList>
    </citation>
    <scope>NUCLEOTIDE SEQUENCE [LARGE SCALE GENOMIC DNA]</scope>
    <source>
        <strain evidence="2">cv. Tatra</strain>
        <tissue evidence="1">Young leaves</tissue>
    </source>
</reference>
<gene>
    <name evidence="1" type="ORF">L195_g020060</name>
</gene>
<dbReference type="Proteomes" id="UP000236291">
    <property type="component" value="Unassembled WGS sequence"/>
</dbReference>
<proteinExistence type="predicted"/>
<organism evidence="1 2">
    <name type="scientific">Trifolium pratense</name>
    <name type="common">Red clover</name>
    <dbReference type="NCBI Taxonomy" id="57577"/>
    <lineage>
        <taxon>Eukaryota</taxon>
        <taxon>Viridiplantae</taxon>
        <taxon>Streptophyta</taxon>
        <taxon>Embryophyta</taxon>
        <taxon>Tracheophyta</taxon>
        <taxon>Spermatophyta</taxon>
        <taxon>Magnoliopsida</taxon>
        <taxon>eudicotyledons</taxon>
        <taxon>Gunneridae</taxon>
        <taxon>Pentapetalae</taxon>
        <taxon>rosids</taxon>
        <taxon>fabids</taxon>
        <taxon>Fabales</taxon>
        <taxon>Fabaceae</taxon>
        <taxon>Papilionoideae</taxon>
        <taxon>50 kb inversion clade</taxon>
        <taxon>NPAAA clade</taxon>
        <taxon>Hologalegina</taxon>
        <taxon>IRL clade</taxon>
        <taxon>Trifolieae</taxon>
        <taxon>Trifolium</taxon>
    </lineage>
</organism>
<dbReference type="AlphaFoldDB" id="A0A2K3N1B1"/>
<name>A0A2K3N1B1_TRIPR</name>
<comment type="caution">
    <text evidence="1">The sequence shown here is derived from an EMBL/GenBank/DDBJ whole genome shotgun (WGS) entry which is preliminary data.</text>
</comment>
<evidence type="ECO:0000313" key="2">
    <source>
        <dbReference type="Proteomes" id="UP000236291"/>
    </source>
</evidence>
<accession>A0A2K3N1B1</accession>